<dbReference type="PROSITE" id="PS01209">
    <property type="entry name" value="LDLRA_1"/>
    <property type="match status" value="1"/>
</dbReference>
<keyword evidence="16" id="KW-0325">Glycoprotein</keyword>
<feature type="chain" id="PRO_5044705567" description="Complement component C9" evidence="22">
    <location>
        <begin position="23"/>
        <end position="597"/>
    </location>
</feature>
<dbReference type="Pfam" id="PF00090">
    <property type="entry name" value="TSP_1"/>
    <property type="match status" value="2"/>
</dbReference>
<dbReference type="SMART" id="SM00209">
    <property type="entry name" value="TSP1"/>
    <property type="match status" value="2"/>
</dbReference>
<keyword evidence="12" id="KW-0473">Membrane attack complex</keyword>
<organism evidence="24 25">
    <name type="scientific">Eublepharis macularius</name>
    <name type="common">Leopard gecko</name>
    <name type="synonym">Cyrtodactylus macularius</name>
    <dbReference type="NCBI Taxonomy" id="481883"/>
    <lineage>
        <taxon>Eukaryota</taxon>
        <taxon>Metazoa</taxon>
        <taxon>Chordata</taxon>
        <taxon>Craniata</taxon>
        <taxon>Vertebrata</taxon>
        <taxon>Euteleostomi</taxon>
        <taxon>Lepidosauria</taxon>
        <taxon>Squamata</taxon>
        <taxon>Bifurcata</taxon>
        <taxon>Gekkota</taxon>
        <taxon>Eublepharidae</taxon>
        <taxon>Eublepharinae</taxon>
        <taxon>Eublepharis</taxon>
    </lineage>
</organism>
<dbReference type="InterPro" id="IPR023415">
    <property type="entry name" value="LDLR_class-A_CS"/>
</dbReference>
<evidence type="ECO:0000256" key="21">
    <source>
        <dbReference type="SAM" id="MobiDB-lite"/>
    </source>
</evidence>
<comment type="function">
    <text evidence="18">Pore-forming component of the membrane attack complex (MAC), a multiprotein complex activated by the complement cascade, which inserts into a target cell membrane and forms a pore, leading to target cell membrane rupture and cell lysis. The MAC is initiated by proteolytic cleavage of C5 into complement C5b in response to the classical, alternative, lectin and GZMK complement pathways. The complement pathways consist in a cascade of proteins that leads to phagocytosis and breakdown of pathogens and signaling that strengthens the adaptive immune system. Constitutes the pore-forming subunit of the MAC complex: during MAC assembly, C9 associates with the C5b8 intermediate complex, and polymerizes to complete the pore.</text>
</comment>
<sequence>MHTFLPLIGVLCILHANSFVWAGKRSFSEQGLRRVTREPGAPPPIDCLLSQWSEWGPCNPCGKERYRSRSVLQYGQFGGNLCSKSLGENQRCETDQVCPEEEIDCGNDFRCENGLCIKQRLVCNTEDDCGDFSDEDNCDDAQLRPPCRDRVIDVSEIGRKAGRGINVLGMQPKDTPFYNEFYNGLCNRERDGNTGTYYRKPWNVAVLNYETKGDKSFSSEQYENHVTAVREMYTEKRQHFQSSFSLKIKPTEVSGNSSIEFNSGRSGSRNMSINQLLKESNGKEQTFLHMKGMIELGNFQMRSRDVRLSDTFLEDLKYLPSDYDMGEYFKFLEMHGTHYARKGTVGGKYELLYVLDNQNMRKEEVSVGDVKACLGYNDNLGFKLQGVGLDLHWDNKGGECSTDKLRKVDNSTGSAVIHGVISRVQGGTSVVLAKLEEKLSRGSKMVDVEDYVQWAATLPDAPAVIESEPYPISALVPVKMHDSYIKKQNLDRAVEDYIAEYSVCKCQPCQNGGTVVLVNGECICGCTSYFKGVACQIPKSSFEPAQVATDGSWSCWSTWSTCTQGERTRTRQCNNPAPGSGGKPCAGAALETGSCQE</sequence>
<evidence type="ECO:0000256" key="9">
    <source>
        <dbReference type="ARBA" id="ARBA00022852"/>
    </source>
</evidence>
<dbReference type="InterPro" id="IPR002172">
    <property type="entry name" value="LDrepeatLR_classA_rpt"/>
</dbReference>
<dbReference type="KEGG" id="emc:129334551"/>
<dbReference type="GO" id="GO:0044218">
    <property type="term" value="C:other organism cell membrane"/>
    <property type="evidence" value="ECO:0007669"/>
    <property type="project" value="UniProtKB-KW"/>
</dbReference>
<dbReference type="RefSeq" id="XP_054842692.1">
    <property type="nucleotide sequence ID" value="XM_054986717.1"/>
</dbReference>
<keyword evidence="24" id="KW-1185">Reference proteome</keyword>
<evidence type="ECO:0000256" key="5">
    <source>
        <dbReference type="ARBA" id="ARBA00022525"/>
    </source>
</evidence>
<gene>
    <name evidence="25 26" type="primary">C9</name>
</gene>
<dbReference type="Gene3D" id="4.10.400.10">
    <property type="entry name" value="Low-density Lipoprotein Receptor"/>
    <property type="match status" value="1"/>
</dbReference>
<keyword evidence="14 20" id="KW-1015">Disulfide bond</keyword>
<dbReference type="PROSITE" id="PS51412">
    <property type="entry name" value="MACPF_2"/>
    <property type="match status" value="1"/>
</dbReference>
<dbReference type="InterPro" id="IPR036383">
    <property type="entry name" value="TSP1_rpt_sf"/>
</dbReference>
<protein>
    <recommendedName>
        <fullName evidence="4">Complement component C9</fullName>
    </recommendedName>
</protein>
<evidence type="ECO:0000256" key="11">
    <source>
        <dbReference type="ARBA" id="ARBA00022875"/>
    </source>
</evidence>
<evidence type="ECO:0000256" key="22">
    <source>
        <dbReference type="SAM" id="SignalP"/>
    </source>
</evidence>
<evidence type="ECO:0000256" key="18">
    <source>
        <dbReference type="ARBA" id="ARBA00093294"/>
    </source>
</evidence>
<evidence type="ECO:0000256" key="17">
    <source>
        <dbReference type="ARBA" id="ARBA00023298"/>
    </source>
</evidence>
<evidence type="ECO:0000256" key="10">
    <source>
        <dbReference type="ARBA" id="ARBA00022859"/>
    </source>
</evidence>
<feature type="disulfide bond" evidence="20">
    <location>
        <begin position="111"/>
        <end position="129"/>
    </location>
</feature>
<evidence type="ECO:0000256" key="14">
    <source>
        <dbReference type="ARBA" id="ARBA00023157"/>
    </source>
</evidence>
<evidence type="ECO:0000256" key="4">
    <source>
        <dbReference type="ARBA" id="ARBA00018261"/>
    </source>
</evidence>
<keyword evidence="7" id="KW-1052">Target cell membrane</keyword>
<evidence type="ECO:0000256" key="12">
    <source>
        <dbReference type="ARBA" id="ARBA00023058"/>
    </source>
</evidence>
<name>A0AA97JR61_EUBMA</name>
<dbReference type="InterPro" id="IPR020864">
    <property type="entry name" value="MACPF"/>
</dbReference>
<dbReference type="AlphaFoldDB" id="A0AA97JR61"/>
<keyword evidence="5" id="KW-0964">Secreted</keyword>
<feature type="domain" description="MACPF" evidence="23">
    <location>
        <begin position="143"/>
        <end position="505"/>
    </location>
</feature>
<evidence type="ECO:0000313" key="24">
    <source>
        <dbReference type="Proteomes" id="UP001190640"/>
    </source>
</evidence>
<evidence type="ECO:0000256" key="19">
    <source>
        <dbReference type="ARBA" id="ARBA00093512"/>
    </source>
</evidence>
<dbReference type="GO" id="GO:0005579">
    <property type="term" value="C:membrane attack complex"/>
    <property type="evidence" value="ECO:0007669"/>
    <property type="project" value="UniProtKB-KW"/>
</dbReference>
<evidence type="ECO:0000256" key="20">
    <source>
        <dbReference type="PROSITE-ProRule" id="PRU00124"/>
    </source>
</evidence>
<evidence type="ECO:0000256" key="3">
    <source>
        <dbReference type="ARBA" id="ARBA00009214"/>
    </source>
</evidence>
<dbReference type="GeneID" id="129334551"/>
<dbReference type="Gene3D" id="2.10.25.10">
    <property type="entry name" value="Laminin"/>
    <property type="match status" value="1"/>
</dbReference>
<comment type="subunit">
    <text evidence="19">Homooligomer; about 20 C9 chains oligomerize to give rise to a huge beta-barrel that forms a 100 Angstrom diameter pore in target membranes. Component of the membrane attack complex (MAC), composed of complement C5b, C6, C7, C8A, C8B, C8G and multiple copies of the pore-forming subunit C9.</text>
</comment>
<dbReference type="Proteomes" id="UP001190640">
    <property type="component" value="Chromosome 8"/>
</dbReference>
<evidence type="ECO:0000256" key="15">
    <source>
        <dbReference type="ARBA" id="ARBA00023162"/>
    </source>
</evidence>
<evidence type="ECO:0000256" key="13">
    <source>
        <dbReference type="ARBA" id="ARBA00023136"/>
    </source>
</evidence>
<evidence type="ECO:0000256" key="2">
    <source>
        <dbReference type="ARBA" id="ARBA00004613"/>
    </source>
</evidence>
<comment type="similarity">
    <text evidence="3">Belongs to the complement C6/C7/C8/C9 family.</text>
</comment>
<evidence type="ECO:0000313" key="25">
    <source>
        <dbReference type="RefSeq" id="XP_054842692.1"/>
    </source>
</evidence>
<dbReference type="GO" id="GO:0006957">
    <property type="term" value="P:complement activation, alternative pathway"/>
    <property type="evidence" value="ECO:0007669"/>
    <property type="project" value="UniProtKB-KW"/>
</dbReference>
<dbReference type="InterPro" id="IPR001862">
    <property type="entry name" value="MAC_perforin"/>
</dbReference>
<evidence type="ECO:0000313" key="26">
    <source>
        <dbReference type="RefSeq" id="XP_054842693.1"/>
    </source>
</evidence>
<evidence type="ECO:0000256" key="16">
    <source>
        <dbReference type="ARBA" id="ARBA00023180"/>
    </source>
</evidence>
<evidence type="ECO:0000256" key="6">
    <source>
        <dbReference type="ARBA" id="ARBA00022536"/>
    </source>
</evidence>
<feature type="region of interest" description="Disordered" evidence="21">
    <location>
        <begin position="573"/>
        <end position="597"/>
    </location>
</feature>
<keyword evidence="17" id="KW-1053">Target membrane</keyword>
<dbReference type="CDD" id="cd00112">
    <property type="entry name" value="LDLa"/>
    <property type="match status" value="1"/>
</dbReference>
<comment type="subcellular location">
    <subcellularLocation>
        <location evidence="2">Secreted</location>
    </subcellularLocation>
    <subcellularLocation>
        <location evidence="1">Target cell membrane</location>
    </subcellularLocation>
</comment>
<dbReference type="InterPro" id="IPR000884">
    <property type="entry name" value="TSP1_rpt"/>
</dbReference>
<keyword evidence="15" id="KW-0179">Complement alternate pathway</keyword>
<keyword evidence="6" id="KW-0245">EGF-like domain</keyword>
<dbReference type="PANTHER" id="PTHR45742">
    <property type="entry name" value="COMPLEMENT COMPONENT C6"/>
    <property type="match status" value="1"/>
</dbReference>
<keyword evidence="11" id="KW-0180">Complement pathway</keyword>
<feature type="signal peptide" evidence="22">
    <location>
        <begin position="1"/>
        <end position="22"/>
    </location>
</feature>
<keyword evidence="13" id="KW-0472">Membrane</keyword>
<feature type="disulfide bond" evidence="20">
    <location>
        <begin position="123"/>
        <end position="138"/>
    </location>
</feature>
<dbReference type="SMART" id="SM00192">
    <property type="entry name" value="LDLa"/>
    <property type="match status" value="1"/>
</dbReference>
<keyword evidence="10" id="KW-0391">Immunity</keyword>
<comment type="caution">
    <text evidence="20">Lacks conserved residue(s) required for the propagation of feature annotation.</text>
</comment>
<dbReference type="InterPro" id="IPR036055">
    <property type="entry name" value="LDL_receptor-like_sf"/>
</dbReference>
<dbReference type="PRINTS" id="PR00764">
    <property type="entry name" value="COMPLEMENTC9"/>
</dbReference>
<evidence type="ECO:0000256" key="7">
    <source>
        <dbReference type="ARBA" id="ARBA00022537"/>
    </source>
</evidence>
<dbReference type="Gene3D" id="2.20.100.10">
    <property type="entry name" value="Thrombospondin type-1 (TSP1) repeat"/>
    <property type="match status" value="2"/>
</dbReference>
<dbReference type="SMART" id="SM00457">
    <property type="entry name" value="MACPF"/>
    <property type="match status" value="1"/>
</dbReference>
<keyword evidence="22" id="KW-0732">Signal</keyword>
<dbReference type="SUPFAM" id="SSF57424">
    <property type="entry name" value="LDL receptor-like module"/>
    <property type="match status" value="1"/>
</dbReference>
<dbReference type="SUPFAM" id="SSF82895">
    <property type="entry name" value="TSP-1 type 1 repeat"/>
    <property type="match status" value="2"/>
</dbReference>
<accession>A0AA97JR61</accession>
<reference evidence="25 26" key="1">
    <citation type="submission" date="2025-04" db="UniProtKB">
        <authorList>
            <consortium name="RefSeq"/>
        </authorList>
    </citation>
    <scope>IDENTIFICATION</scope>
    <source>
        <tissue evidence="25 26">Blood</tissue>
    </source>
</reference>
<keyword evidence="8" id="KW-0399">Innate immunity</keyword>
<dbReference type="PROSITE" id="PS50092">
    <property type="entry name" value="TSP1"/>
    <property type="match status" value="2"/>
</dbReference>
<dbReference type="PRINTS" id="PR01705">
    <property type="entry name" value="TSP1REPEAT"/>
</dbReference>
<dbReference type="GO" id="GO:0031640">
    <property type="term" value="P:killing of cells of another organism"/>
    <property type="evidence" value="ECO:0007669"/>
    <property type="project" value="UniProtKB-KW"/>
</dbReference>
<dbReference type="PANTHER" id="PTHR45742:SF3">
    <property type="entry name" value="COMPLEMENT COMPONENT C9"/>
    <property type="match status" value="1"/>
</dbReference>
<dbReference type="CTD" id="735"/>
<evidence type="ECO:0000256" key="8">
    <source>
        <dbReference type="ARBA" id="ARBA00022588"/>
    </source>
</evidence>
<dbReference type="GO" id="GO:0006958">
    <property type="term" value="P:complement activation, classical pathway"/>
    <property type="evidence" value="ECO:0007669"/>
    <property type="project" value="UniProtKB-KW"/>
</dbReference>
<dbReference type="PROSITE" id="PS50068">
    <property type="entry name" value="LDLRA_2"/>
    <property type="match status" value="1"/>
</dbReference>
<evidence type="ECO:0000256" key="1">
    <source>
        <dbReference type="ARBA" id="ARBA00004175"/>
    </source>
</evidence>
<evidence type="ECO:0000259" key="23">
    <source>
        <dbReference type="PROSITE" id="PS51412"/>
    </source>
</evidence>
<keyword evidence="9" id="KW-0204">Cytolysis</keyword>
<dbReference type="RefSeq" id="XP_054842693.1">
    <property type="nucleotide sequence ID" value="XM_054986718.1"/>
</dbReference>
<dbReference type="Pfam" id="PF01823">
    <property type="entry name" value="MACPF"/>
    <property type="match status" value="1"/>
</dbReference>
<proteinExistence type="inferred from homology"/>
<dbReference type="Pfam" id="PF00057">
    <property type="entry name" value="Ldl_recept_a"/>
    <property type="match status" value="1"/>
</dbReference>
<dbReference type="GO" id="GO:0005576">
    <property type="term" value="C:extracellular region"/>
    <property type="evidence" value="ECO:0007669"/>
    <property type="project" value="UniProtKB-SubCell"/>
</dbReference>